<dbReference type="EC" id="2.7.7.6" evidence="2 11"/>
<dbReference type="AlphaFoldDB" id="A0A660S7S5"/>
<dbReference type="EMBL" id="QNBC01000098">
    <property type="protein sequence ID" value="RKX65303.1"/>
    <property type="molecule type" value="Genomic_DNA"/>
</dbReference>
<dbReference type="GO" id="GO:0046983">
    <property type="term" value="F:protein dimerization activity"/>
    <property type="evidence" value="ECO:0007669"/>
    <property type="project" value="InterPro"/>
</dbReference>
<comment type="subunit">
    <text evidence="11">Homodimer. The RNAP catalytic core consists of 2 alpha, 1 beta, 1 beta' and 1 omega subunit. When a sigma factor is associated with the core the holoenzyme is formed, which can initiate transcription.</text>
</comment>
<dbReference type="HAMAP" id="MF_00059">
    <property type="entry name" value="RNApol_bact_RpoA"/>
    <property type="match status" value="1"/>
</dbReference>
<evidence type="ECO:0000256" key="9">
    <source>
        <dbReference type="ARBA" id="ARBA00033070"/>
    </source>
</evidence>
<dbReference type="Pfam" id="PF01000">
    <property type="entry name" value="RNA_pol_A_bac"/>
    <property type="match status" value="1"/>
</dbReference>
<dbReference type="Gene3D" id="3.30.1360.10">
    <property type="entry name" value="RNA polymerase, RBP11-like subunit"/>
    <property type="match status" value="1"/>
</dbReference>
<dbReference type="GO" id="GO:0005737">
    <property type="term" value="C:cytoplasm"/>
    <property type="evidence" value="ECO:0007669"/>
    <property type="project" value="UniProtKB-ARBA"/>
</dbReference>
<evidence type="ECO:0000256" key="3">
    <source>
        <dbReference type="ARBA" id="ARBA00015972"/>
    </source>
</evidence>
<dbReference type="GO" id="GO:0003677">
    <property type="term" value="F:DNA binding"/>
    <property type="evidence" value="ECO:0007669"/>
    <property type="project" value="UniProtKB-UniRule"/>
</dbReference>
<evidence type="ECO:0000256" key="11">
    <source>
        <dbReference type="HAMAP-Rule" id="MF_00059"/>
    </source>
</evidence>
<dbReference type="NCBIfam" id="TIGR02027">
    <property type="entry name" value="rpoA"/>
    <property type="match status" value="1"/>
</dbReference>
<feature type="region of interest" description="Alpha N-terminal domain (alpha-NTD)" evidence="11">
    <location>
        <begin position="1"/>
        <end position="233"/>
    </location>
</feature>
<comment type="domain">
    <text evidence="11">The N-terminal domain is essential for RNAP assembly and basal transcription, whereas the C-terminal domain is involved in interaction with transcriptional regulators and with upstream promoter elements.</text>
</comment>
<gene>
    <name evidence="11" type="primary">rpoA</name>
    <name evidence="13" type="ORF">DRP44_06650</name>
</gene>
<protein>
    <recommendedName>
        <fullName evidence="3 11">DNA-directed RNA polymerase subunit alpha</fullName>
        <shortName evidence="11">RNAP subunit alpha</shortName>
        <ecNumber evidence="2 11">2.7.7.6</ecNumber>
    </recommendedName>
    <alternativeName>
        <fullName evidence="9 11">RNA polymerase subunit alpha</fullName>
    </alternativeName>
    <alternativeName>
        <fullName evidence="8 11">Transcriptase subunit alpha</fullName>
    </alternativeName>
</protein>
<evidence type="ECO:0000256" key="5">
    <source>
        <dbReference type="ARBA" id="ARBA00022679"/>
    </source>
</evidence>
<evidence type="ECO:0000256" key="4">
    <source>
        <dbReference type="ARBA" id="ARBA00022478"/>
    </source>
</evidence>
<feature type="domain" description="DNA-directed RNA polymerase RpoA/D/Rpb3-type" evidence="12">
    <location>
        <begin position="21"/>
        <end position="230"/>
    </location>
</feature>
<keyword evidence="5 11" id="KW-0808">Transferase</keyword>
<dbReference type="NCBIfam" id="NF003513">
    <property type="entry name" value="PRK05182.1-2"/>
    <property type="match status" value="1"/>
</dbReference>
<keyword evidence="7 11" id="KW-0804">Transcription</keyword>
<evidence type="ECO:0000256" key="1">
    <source>
        <dbReference type="ARBA" id="ARBA00007123"/>
    </source>
</evidence>
<dbReference type="SUPFAM" id="SSF56553">
    <property type="entry name" value="Insert subdomain of RNA polymerase alpha subunit"/>
    <property type="match status" value="1"/>
</dbReference>
<accession>A0A660S7S5</accession>
<evidence type="ECO:0000256" key="2">
    <source>
        <dbReference type="ARBA" id="ARBA00012418"/>
    </source>
</evidence>
<dbReference type="InterPro" id="IPR011263">
    <property type="entry name" value="DNA-dir_RNA_pol_RpoA/D/Rpb3"/>
</dbReference>
<name>A0A660S7S5_UNCT6</name>
<evidence type="ECO:0000256" key="6">
    <source>
        <dbReference type="ARBA" id="ARBA00022695"/>
    </source>
</evidence>
<evidence type="ECO:0000313" key="14">
    <source>
        <dbReference type="Proteomes" id="UP000282321"/>
    </source>
</evidence>
<dbReference type="InterPro" id="IPR036643">
    <property type="entry name" value="RNApol_insert_sf"/>
</dbReference>
<dbReference type="SUPFAM" id="SSF55257">
    <property type="entry name" value="RBP11-like subunits of RNA polymerase"/>
    <property type="match status" value="1"/>
</dbReference>
<dbReference type="Proteomes" id="UP000282321">
    <property type="component" value="Unassembled WGS sequence"/>
</dbReference>
<dbReference type="SUPFAM" id="SSF47789">
    <property type="entry name" value="C-terminal domain of RNA polymerase alpha subunit"/>
    <property type="match status" value="1"/>
</dbReference>
<dbReference type="Pfam" id="PF01193">
    <property type="entry name" value="RNA_pol_L"/>
    <property type="match status" value="1"/>
</dbReference>
<keyword evidence="6 11" id="KW-0548">Nucleotidyltransferase</keyword>
<dbReference type="SMART" id="SM00662">
    <property type="entry name" value="RPOLD"/>
    <property type="match status" value="1"/>
</dbReference>
<comment type="catalytic activity">
    <reaction evidence="10 11">
        <text>RNA(n) + a ribonucleoside 5'-triphosphate = RNA(n+1) + diphosphate</text>
        <dbReference type="Rhea" id="RHEA:21248"/>
        <dbReference type="Rhea" id="RHEA-COMP:14527"/>
        <dbReference type="Rhea" id="RHEA-COMP:17342"/>
        <dbReference type="ChEBI" id="CHEBI:33019"/>
        <dbReference type="ChEBI" id="CHEBI:61557"/>
        <dbReference type="ChEBI" id="CHEBI:140395"/>
        <dbReference type="EC" id="2.7.7.6"/>
    </reaction>
</comment>
<comment type="similarity">
    <text evidence="1 11">Belongs to the RNA polymerase alpha chain family.</text>
</comment>
<dbReference type="NCBIfam" id="NF003519">
    <property type="entry name" value="PRK05182.2-5"/>
    <property type="match status" value="1"/>
</dbReference>
<comment type="caution">
    <text evidence="13">The sequence shown here is derived from an EMBL/GenBank/DDBJ whole genome shotgun (WGS) entry which is preliminary data.</text>
</comment>
<organism evidence="13 14">
    <name type="scientific">candidate division TA06 bacterium</name>
    <dbReference type="NCBI Taxonomy" id="2250710"/>
    <lineage>
        <taxon>Bacteria</taxon>
        <taxon>Bacteria division TA06</taxon>
    </lineage>
</organism>
<reference evidence="13 14" key="1">
    <citation type="submission" date="2018-06" db="EMBL/GenBank/DDBJ databases">
        <title>Extensive metabolic versatility and redundancy in microbially diverse, dynamic hydrothermal sediments.</title>
        <authorList>
            <person name="Dombrowski N."/>
            <person name="Teske A."/>
            <person name="Baker B.J."/>
        </authorList>
    </citation>
    <scope>NUCLEOTIDE SEQUENCE [LARGE SCALE GENOMIC DNA]</scope>
    <source>
        <strain evidence="13">B35_G9</strain>
    </source>
</reference>
<evidence type="ECO:0000259" key="12">
    <source>
        <dbReference type="SMART" id="SM00662"/>
    </source>
</evidence>
<dbReference type="InterPro" id="IPR011260">
    <property type="entry name" value="RNAP_asu_C"/>
</dbReference>
<evidence type="ECO:0000256" key="8">
    <source>
        <dbReference type="ARBA" id="ARBA00032524"/>
    </source>
</evidence>
<dbReference type="GO" id="GO:0003899">
    <property type="term" value="F:DNA-directed RNA polymerase activity"/>
    <property type="evidence" value="ECO:0007669"/>
    <property type="project" value="UniProtKB-UniRule"/>
</dbReference>
<dbReference type="GO" id="GO:0006351">
    <property type="term" value="P:DNA-templated transcription"/>
    <property type="evidence" value="ECO:0007669"/>
    <property type="project" value="UniProtKB-UniRule"/>
</dbReference>
<dbReference type="Gene3D" id="1.10.150.20">
    <property type="entry name" value="5' to 3' exonuclease, C-terminal subdomain"/>
    <property type="match status" value="1"/>
</dbReference>
<evidence type="ECO:0000256" key="10">
    <source>
        <dbReference type="ARBA" id="ARBA00048552"/>
    </source>
</evidence>
<keyword evidence="4 11" id="KW-0240">DNA-directed RNA polymerase</keyword>
<dbReference type="Pfam" id="PF03118">
    <property type="entry name" value="RNA_pol_A_CTD"/>
    <property type="match status" value="1"/>
</dbReference>
<dbReference type="InterPro" id="IPR036603">
    <property type="entry name" value="RBP11-like"/>
</dbReference>
<evidence type="ECO:0000256" key="7">
    <source>
        <dbReference type="ARBA" id="ARBA00023163"/>
    </source>
</evidence>
<dbReference type="Gene3D" id="2.170.120.12">
    <property type="entry name" value="DNA-directed RNA polymerase, insert domain"/>
    <property type="match status" value="1"/>
</dbReference>
<comment type="function">
    <text evidence="11">DNA-dependent RNA polymerase catalyzes the transcription of DNA into RNA using the four ribonucleoside triphosphates as substrates.</text>
</comment>
<dbReference type="FunFam" id="2.170.120.12:FF:000001">
    <property type="entry name" value="DNA-directed RNA polymerase subunit alpha"/>
    <property type="match status" value="1"/>
</dbReference>
<evidence type="ECO:0000313" key="13">
    <source>
        <dbReference type="EMBL" id="RKX65303.1"/>
    </source>
</evidence>
<dbReference type="InterPro" id="IPR011262">
    <property type="entry name" value="DNA-dir_RNA_pol_insert"/>
</dbReference>
<sequence length="324" mass="36788">MIFKSLKVPEKVDKEEVTKTYGKFVFGPLEKGYGVTFGHGLRRILLSSVPGAAIIAVDIEGVTNEFTQIENVKESTIDIILNLKKVRFIYHNRQNFPKVLRLQKSGKGEITAGDIECDMDVEVANPDQHIATLSSGADVKMDLTVAVGKGYHNSEEFKKKDTTVNRIYVDAVFSPIKRVNYTIENTRVGQRTDYDKLILEVWTDGSIQPEKAVAYAAFIIKEHMNPFITYDIESEEVEEMKVDEEKERIKELLKMPVSEIELSVRAANCLKNANIETLGDLVSKTEQEMLKYKNFGRKSLNEIIEKIGRMGLHLGMDIEEYQDE</sequence>
<dbReference type="CDD" id="cd06928">
    <property type="entry name" value="RNAP_alpha_NTD"/>
    <property type="match status" value="1"/>
</dbReference>
<proteinExistence type="inferred from homology"/>
<feature type="region of interest" description="Alpha C-terminal domain (alpha-CTD)" evidence="11">
    <location>
        <begin position="249"/>
        <end position="324"/>
    </location>
</feature>
<dbReference type="InterPro" id="IPR011773">
    <property type="entry name" value="DNA-dir_RpoA"/>
</dbReference>
<dbReference type="GO" id="GO:0000428">
    <property type="term" value="C:DNA-directed RNA polymerase complex"/>
    <property type="evidence" value="ECO:0007669"/>
    <property type="project" value="UniProtKB-KW"/>
</dbReference>